<comment type="caution">
    <text evidence="1">The sequence shown here is derived from an EMBL/GenBank/DDBJ whole genome shotgun (WGS) entry which is preliminary data.</text>
</comment>
<reference evidence="1 2" key="1">
    <citation type="journal article" date="2017" name="Nat. Commun.">
        <title>Genome assembly with in vitro proximity ligation data and whole-genome triplication in lettuce.</title>
        <authorList>
            <person name="Reyes-Chin-Wo S."/>
            <person name="Wang Z."/>
            <person name="Yang X."/>
            <person name="Kozik A."/>
            <person name="Arikit S."/>
            <person name="Song C."/>
            <person name="Xia L."/>
            <person name="Froenicke L."/>
            <person name="Lavelle D.O."/>
            <person name="Truco M.J."/>
            <person name="Xia R."/>
            <person name="Zhu S."/>
            <person name="Xu C."/>
            <person name="Xu H."/>
            <person name="Xu X."/>
            <person name="Cox K."/>
            <person name="Korf I."/>
            <person name="Meyers B.C."/>
            <person name="Michelmore R.W."/>
        </authorList>
    </citation>
    <scope>NUCLEOTIDE SEQUENCE [LARGE SCALE GENOMIC DNA]</scope>
    <source>
        <strain evidence="2">cv. Salinas</strain>
        <tissue evidence="1">Seedlings</tissue>
    </source>
</reference>
<dbReference type="EMBL" id="NBSK02000004">
    <property type="protein sequence ID" value="KAJ0210180.1"/>
    <property type="molecule type" value="Genomic_DNA"/>
</dbReference>
<gene>
    <name evidence="1" type="ORF">LSAT_V11C400222500</name>
</gene>
<evidence type="ECO:0000313" key="2">
    <source>
        <dbReference type="Proteomes" id="UP000235145"/>
    </source>
</evidence>
<dbReference type="AlphaFoldDB" id="A0A9R1VSQ1"/>
<name>A0A9R1VSQ1_LACSA</name>
<dbReference type="Proteomes" id="UP000235145">
    <property type="component" value="Unassembled WGS sequence"/>
</dbReference>
<accession>A0A9R1VSQ1</accession>
<keyword evidence="2" id="KW-1185">Reference proteome</keyword>
<protein>
    <submittedName>
        <fullName evidence="1">Uncharacterized protein</fullName>
    </submittedName>
</protein>
<sequence>MISRLTLGAYDTVATMIQKTEPLVSFNKSCSQHVGVTTAEITRVKVLNEDEVGAMDISLILDLVPLDLFHEFQTDNNKMGVRMMVNEDKGVGVIVLDGSSGDDFRWLSCYSKVL</sequence>
<proteinExistence type="predicted"/>
<organism evidence="1 2">
    <name type="scientific">Lactuca sativa</name>
    <name type="common">Garden lettuce</name>
    <dbReference type="NCBI Taxonomy" id="4236"/>
    <lineage>
        <taxon>Eukaryota</taxon>
        <taxon>Viridiplantae</taxon>
        <taxon>Streptophyta</taxon>
        <taxon>Embryophyta</taxon>
        <taxon>Tracheophyta</taxon>
        <taxon>Spermatophyta</taxon>
        <taxon>Magnoliopsida</taxon>
        <taxon>eudicotyledons</taxon>
        <taxon>Gunneridae</taxon>
        <taxon>Pentapetalae</taxon>
        <taxon>asterids</taxon>
        <taxon>campanulids</taxon>
        <taxon>Asterales</taxon>
        <taxon>Asteraceae</taxon>
        <taxon>Cichorioideae</taxon>
        <taxon>Cichorieae</taxon>
        <taxon>Lactucinae</taxon>
        <taxon>Lactuca</taxon>
    </lineage>
</organism>
<evidence type="ECO:0000313" key="1">
    <source>
        <dbReference type="EMBL" id="KAJ0210180.1"/>
    </source>
</evidence>